<dbReference type="GO" id="GO:0005911">
    <property type="term" value="C:cell-cell junction"/>
    <property type="evidence" value="ECO:0007669"/>
    <property type="project" value="TreeGrafter"/>
</dbReference>
<dbReference type="Pfam" id="PF08205">
    <property type="entry name" value="C2-set_2"/>
    <property type="match status" value="1"/>
</dbReference>
<dbReference type="GO" id="GO:0098609">
    <property type="term" value="P:cell-cell adhesion"/>
    <property type="evidence" value="ECO:0007669"/>
    <property type="project" value="TreeGrafter"/>
</dbReference>
<keyword evidence="4" id="KW-0325">Glycoprotein</keyword>
<feature type="domain" description="Ig-like" evidence="7">
    <location>
        <begin position="536"/>
        <end position="626"/>
    </location>
</feature>
<evidence type="ECO:0000256" key="5">
    <source>
        <dbReference type="ARBA" id="ARBA00023319"/>
    </source>
</evidence>
<keyword evidence="6" id="KW-0732">Signal</keyword>
<dbReference type="PROSITE" id="PS50835">
    <property type="entry name" value="IG_LIKE"/>
    <property type="match status" value="6"/>
</dbReference>
<proteinExistence type="evidence at transcript level"/>
<evidence type="ECO:0000256" key="2">
    <source>
        <dbReference type="ARBA" id="ARBA00023136"/>
    </source>
</evidence>
<dbReference type="Gene3D" id="2.60.40.10">
    <property type="entry name" value="Immunoglobulins"/>
    <property type="match status" value="6"/>
</dbReference>
<dbReference type="PANTHER" id="PTHR11640">
    <property type="entry name" value="NEPHRIN"/>
    <property type="match status" value="1"/>
</dbReference>
<dbReference type="Pfam" id="PF07679">
    <property type="entry name" value="I-set"/>
    <property type="match status" value="2"/>
</dbReference>
<dbReference type="InterPro" id="IPR007110">
    <property type="entry name" value="Ig-like_dom"/>
</dbReference>
<keyword evidence="3" id="KW-1015">Disulfide bond</keyword>
<dbReference type="PANTHER" id="PTHR11640:SF154">
    <property type="entry name" value="IRREGULAR CHIASM C-ROUGHEST PROTEIN-LIKE PROTEIN"/>
    <property type="match status" value="1"/>
</dbReference>
<protein>
    <submittedName>
        <fullName evidence="8">Putative cell adhesion molecule</fullName>
    </submittedName>
</protein>
<dbReference type="CDD" id="cd00096">
    <property type="entry name" value="Ig"/>
    <property type="match status" value="2"/>
</dbReference>
<evidence type="ECO:0000259" key="7">
    <source>
        <dbReference type="PROSITE" id="PS50835"/>
    </source>
</evidence>
<dbReference type="GO" id="GO:0050839">
    <property type="term" value="F:cell adhesion molecule binding"/>
    <property type="evidence" value="ECO:0007669"/>
    <property type="project" value="TreeGrafter"/>
</dbReference>
<dbReference type="AlphaFoldDB" id="A0A090XDS0"/>
<dbReference type="SMART" id="SM00408">
    <property type="entry name" value="IGc2"/>
    <property type="match status" value="5"/>
</dbReference>
<keyword evidence="2" id="KW-0472">Membrane</keyword>
<evidence type="ECO:0000313" key="8">
    <source>
        <dbReference type="EMBL" id="JAC94475.1"/>
    </source>
</evidence>
<dbReference type="Pfam" id="PF13927">
    <property type="entry name" value="Ig_3"/>
    <property type="match status" value="2"/>
</dbReference>
<evidence type="ECO:0000256" key="6">
    <source>
        <dbReference type="SAM" id="SignalP"/>
    </source>
</evidence>
<feature type="chain" id="PRO_5001867122" evidence="6">
    <location>
        <begin position="24"/>
        <end position="759"/>
    </location>
</feature>
<evidence type="ECO:0000256" key="4">
    <source>
        <dbReference type="ARBA" id="ARBA00023180"/>
    </source>
</evidence>
<dbReference type="InterPro" id="IPR051275">
    <property type="entry name" value="Cell_adhesion_signaling"/>
</dbReference>
<comment type="subcellular location">
    <subcellularLocation>
        <location evidence="1">Membrane</location>
        <topology evidence="1">Single-pass type I membrane protein</topology>
    </subcellularLocation>
</comment>
<feature type="domain" description="Ig-like" evidence="7">
    <location>
        <begin position="443"/>
        <end position="533"/>
    </location>
</feature>
<dbReference type="InterPro" id="IPR003598">
    <property type="entry name" value="Ig_sub2"/>
</dbReference>
<feature type="domain" description="Ig-like" evidence="7">
    <location>
        <begin position="256"/>
        <end position="345"/>
    </location>
</feature>
<evidence type="ECO:0000256" key="3">
    <source>
        <dbReference type="ARBA" id="ARBA00023157"/>
    </source>
</evidence>
<dbReference type="InterPro" id="IPR003599">
    <property type="entry name" value="Ig_sub"/>
</dbReference>
<dbReference type="EMBL" id="GBIH01000235">
    <property type="protein sequence ID" value="JAC94475.1"/>
    <property type="molecule type" value="mRNA"/>
</dbReference>
<dbReference type="SMART" id="SM00409">
    <property type="entry name" value="IG"/>
    <property type="match status" value="5"/>
</dbReference>
<dbReference type="InterPro" id="IPR036179">
    <property type="entry name" value="Ig-like_dom_sf"/>
</dbReference>
<sequence length="759" mass="84555">MRTSTLCIALVVLVLPYTTPSTAEGAATAEFVQKFEVTPSDTEVNPGEDVTLQCRVLNRRGDCVWLKDNLIIGRIPGKYNFEVEPEDGDCSLQIVNATLEKDDASWKCQVSKATRKGSPITSSAIKLIVLEQPRPPRLEDGSNRLQPGDTLKMEVGDIRDIRCVSRKGNPPALLRWLLDSKDISHLAQQTNHTDEENPRTWKAVSFLNYTFTEVDNRKQLQCVAYHSSYEKTAQKPEADQLGHRDVTITLDVMFPPRITRVDPPTTATFNVSKVVALNCEAEGNPVPEIKWLKQSEKDPNIWTAQGQKGKLTILHASYRDNGVYRCEATNTIWNRPHVDKSQEIRIDIRGPPELKAFPESGHVEVKKGEPFEIGCTASGNPNPVLTWRHMNDSSIDVNALVEKNVMRISSADHMHAGTYECTANNSYGEPAVRFISVKIIGKPTVKTTAQWTRGLDGSRNAQLLCEVYGANPGSTIWLRSGGSPLVQGKSLHLTVDGNNHTARLNSVSNLDYDNYTCVSQNEYGIAMSTVEISGKPTVKATMQWTRGLDGRPIAELVCIVDSANPFRTDWLQSYGTPLIESKSVNLFAAGNNFTAKLYNASEADYGNYTCVSQNKHGIAMSTVEISGRPTVKTTMQWIRGLDGSRSAELVCEVHSPNPSRTIWLRSGGSPLVHGESVHLHVDNNNHSAKVQQCERTGLRQLHLRLREQIRHFYEHCRGLRQANGESDRAVETWYGWEPRCRTCMHGKQRQPKPHGLASQ</sequence>
<keyword evidence="5" id="KW-0393">Immunoglobulin domain</keyword>
<evidence type="ECO:0000256" key="1">
    <source>
        <dbReference type="ARBA" id="ARBA00004479"/>
    </source>
</evidence>
<name>A0A090XDS0_IXORI</name>
<dbReference type="InterPro" id="IPR013783">
    <property type="entry name" value="Ig-like_fold"/>
</dbReference>
<feature type="domain" description="Ig-like" evidence="7">
    <location>
        <begin position="352"/>
        <end position="436"/>
    </location>
</feature>
<feature type="signal peptide" evidence="6">
    <location>
        <begin position="1"/>
        <end position="23"/>
    </location>
</feature>
<feature type="domain" description="Ig-like" evidence="7">
    <location>
        <begin position="20"/>
        <end position="126"/>
    </location>
</feature>
<feature type="domain" description="Ig-like" evidence="7">
    <location>
        <begin position="133"/>
        <end position="234"/>
    </location>
</feature>
<accession>A0A090XDS0</accession>
<organism evidence="8">
    <name type="scientific">Ixodes ricinus</name>
    <name type="common">Common tick</name>
    <name type="synonym">Acarus ricinus</name>
    <dbReference type="NCBI Taxonomy" id="34613"/>
    <lineage>
        <taxon>Eukaryota</taxon>
        <taxon>Metazoa</taxon>
        <taxon>Ecdysozoa</taxon>
        <taxon>Arthropoda</taxon>
        <taxon>Chelicerata</taxon>
        <taxon>Arachnida</taxon>
        <taxon>Acari</taxon>
        <taxon>Parasitiformes</taxon>
        <taxon>Ixodida</taxon>
        <taxon>Ixodoidea</taxon>
        <taxon>Ixodidae</taxon>
        <taxon>Ixodinae</taxon>
        <taxon>Ixodes</taxon>
    </lineage>
</organism>
<dbReference type="GO" id="GO:0005886">
    <property type="term" value="C:plasma membrane"/>
    <property type="evidence" value="ECO:0007669"/>
    <property type="project" value="TreeGrafter"/>
</dbReference>
<dbReference type="InterPro" id="IPR013162">
    <property type="entry name" value="CD80_C2-set"/>
</dbReference>
<dbReference type="SUPFAM" id="SSF48726">
    <property type="entry name" value="Immunoglobulin"/>
    <property type="match status" value="6"/>
</dbReference>
<reference evidence="8" key="1">
    <citation type="journal article" date="2015" name="PLoS Negl. Trop. Dis.">
        <title>Deep Sequencing Analysis of the Ixodes ricinus Haemocytome.</title>
        <authorList>
            <person name="Kotsyfakis M."/>
            <person name="Kopacek P."/>
            <person name="Franta Z."/>
            <person name="Pedra J.H."/>
            <person name="Ribeiro J.M."/>
        </authorList>
    </citation>
    <scope>NUCLEOTIDE SEQUENCE</scope>
</reference>
<dbReference type="InterPro" id="IPR013098">
    <property type="entry name" value="Ig_I-set"/>
</dbReference>